<gene>
    <name evidence="2" type="ORF">H3309_02580</name>
</gene>
<evidence type="ECO:0000313" key="2">
    <source>
        <dbReference type="EMBL" id="QMW23407.1"/>
    </source>
</evidence>
<dbReference type="AlphaFoldDB" id="A0A7G5IJ65"/>
<dbReference type="RefSeq" id="WP_182297221.1">
    <property type="nucleotide sequence ID" value="NZ_CP059851.1"/>
</dbReference>
<evidence type="ECO:0000313" key="3">
    <source>
        <dbReference type="Proteomes" id="UP000515292"/>
    </source>
</evidence>
<name>A0A7G5IJ65_9SPHN</name>
<sequence length="223" mass="25295">MTPANTGLRTPHGEPVSKIQPPKNGPPTHIQFIYLRLNRDFTLYVRQHHAPLGDRTIVQMEDHLIWLSRPGDGRRKAPEKRLIKWGYNFEALAFPEPSTYLSIFLDEDAWDFSPANEDCPDPLIFIAAKTRWRNDGTPETFRHFLANKRFYNLEARAVGNDKRPLLRCTVDGPIMPDTPGIGEGYAFELFLRAPYAEEGTSFNGVTIVIDPRVPNDGPPRQGG</sequence>
<feature type="region of interest" description="Disordered" evidence="1">
    <location>
        <begin position="1"/>
        <end position="25"/>
    </location>
</feature>
<reference evidence="2 3" key="1">
    <citation type="submission" date="2020-07" db="EMBL/GenBank/DDBJ databases">
        <title>Complete genome sequence for Sandaracinobacter sp. M6.</title>
        <authorList>
            <person name="Tang Y."/>
            <person name="Liu Q."/>
            <person name="Guo Z."/>
            <person name="Lei P."/>
            <person name="Huang B."/>
        </authorList>
    </citation>
    <scope>NUCLEOTIDE SEQUENCE [LARGE SCALE GENOMIC DNA]</scope>
    <source>
        <strain evidence="2 3">M6</strain>
    </source>
</reference>
<dbReference type="Proteomes" id="UP000515292">
    <property type="component" value="Chromosome"/>
</dbReference>
<evidence type="ECO:0000256" key="1">
    <source>
        <dbReference type="SAM" id="MobiDB-lite"/>
    </source>
</evidence>
<proteinExistence type="predicted"/>
<dbReference type="EMBL" id="CP059851">
    <property type="protein sequence ID" value="QMW23407.1"/>
    <property type="molecule type" value="Genomic_DNA"/>
</dbReference>
<organism evidence="2 3">
    <name type="scientific">Sandaracinobacteroides saxicola</name>
    <dbReference type="NCBI Taxonomy" id="2759707"/>
    <lineage>
        <taxon>Bacteria</taxon>
        <taxon>Pseudomonadati</taxon>
        <taxon>Pseudomonadota</taxon>
        <taxon>Alphaproteobacteria</taxon>
        <taxon>Sphingomonadales</taxon>
        <taxon>Sphingosinicellaceae</taxon>
        <taxon>Sandaracinobacteroides</taxon>
    </lineage>
</organism>
<accession>A0A7G5IJ65</accession>
<keyword evidence="3" id="KW-1185">Reference proteome</keyword>
<protein>
    <submittedName>
        <fullName evidence="2">Uncharacterized protein</fullName>
    </submittedName>
</protein>
<dbReference type="KEGG" id="sand:H3309_02580"/>